<accession>A0A0K2VCD5</accession>
<feature type="non-terminal residue" evidence="1">
    <location>
        <position position="1"/>
    </location>
</feature>
<dbReference type="EMBL" id="HACA01030230">
    <property type="protein sequence ID" value="CDW47591.1"/>
    <property type="molecule type" value="Transcribed_RNA"/>
</dbReference>
<sequence length="70" mass="8147">FRFDFLEVESFYNIVGQKFKFIPLIYIQFFLRYPRILANPNYPITHSDSVSNRIGTVSDITALLCLKALA</sequence>
<protein>
    <submittedName>
        <fullName evidence="1">Uncharacterized protein</fullName>
    </submittedName>
</protein>
<evidence type="ECO:0000313" key="1">
    <source>
        <dbReference type="EMBL" id="CDW47591.1"/>
    </source>
</evidence>
<reference evidence="1" key="1">
    <citation type="submission" date="2014-05" db="EMBL/GenBank/DDBJ databases">
        <authorList>
            <person name="Chronopoulou M."/>
        </authorList>
    </citation>
    <scope>NUCLEOTIDE SEQUENCE</scope>
    <source>
        <tissue evidence="1">Whole organism</tissue>
    </source>
</reference>
<proteinExistence type="predicted"/>
<name>A0A0K2VCD5_LEPSM</name>
<dbReference type="AlphaFoldDB" id="A0A0K2VCD5"/>
<organism evidence="1">
    <name type="scientific">Lepeophtheirus salmonis</name>
    <name type="common">Salmon louse</name>
    <name type="synonym">Caligus salmonis</name>
    <dbReference type="NCBI Taxonomy" id="72036"/>
    <lineage>
        <taxon>Eukaryota</taxon>
        <taxon>Metazoa</taxon>
        <taxon>Ecdysozoa</taxon>
        <taxon>Arthropoda</taxon>
        <taxon>Crustacea</taxon>
        <taxon>Multicrustacea</taxon>
        <taxon>Hexanauplia</taxon>
        <taxon>Copepoda</taxon>
        <taxon>Siphonostomatoida</taxon>
        <taxon>Caligidae</taxon>
        <taxon>Lepeophtheirus</taxon>
    </lineage>
</organism>